<feature type="compositionally biased region" description="Polar residues" evidence="1">
    <location>
        <begin position="146"/>
        <end position="155"/>
    </location>
</feature>
<dbReference type="EMBL" id="FXBJ01000002">
    <property type="protein sequence ID" value="SMH34964.1"/>
    <property type="molecule type" value="Genomic_DNA"/>
</dbReference>
<feature type="region of interest" description="Disordered" evidence="1">
    <location>
        <begin position="115"/>
        <end position="156"/>
    </location>
</feature>
<feature type="compositionally biased region" description="Polar residues" evidence="1">
    <location>
        <begin position="236"/>
        <end position="245"/>
    </location>
</feature>
<accession>A0A1X7NCK5</accession>
<gene>
    <name evidence="2" type="ORF">SAMN04488700_1740</name>
</gene>
<dbReference type="AlphaFoldDB" id="A0A1X7NCK5"/>
<proteinExistence type="predicted"/>
<organism evidence="2 3">
    <name type="scientific">Carnobacterium iners</name>
    <dbReference type="NCBI Taxonomy" id="1073423"/>
    <lineage>
        <taxon>Bacteria</taxon>
        <taxon>Bacillati</taxon>
        <taxon>Bacillota</taxon>
        <taxon>Bacilli</taxon>
        <taxon>Lactobacillales</taxon>
        <taxon>Carnobacteriaceae</taxon>
        <taxon>Carnobacterium</taxon>
    </lineage>
</organism>
<dbReference type="OrthoDB" id="2155783at2"/>
<sequence length="312" mass="34609">MSKVVESSYNTVDETIFAVERLLSEGRMVNDIIIVTSKTNYSDIQNRTLVEVDKVSTDGDYNMWEKIKEMFTDVSPELALEHYGIDKQTALQYNDVLKSGNYVILVKEDNGIPIRQQLENGPKELGKSSKEEKNNKPIGRGGSGSKVISNTSEPTGKSAVYYDKDVGLLNQEIDFLSEKYSGRPEDRTDENAGFSKARQLKPVGRGGSGVRKTKDTTLPEGESAMPSFEDRYLSDGTLQDNTKPITNEAKRKQSVNTYDPTDNPLQGNPTDETGNQINDRHETAVEDSQDLPRFTGNSITGQPVVDPLADKE</sequence>
<dbReference type="STRING" id="1073423.SAMN04488700_1740"/>
<feature type="compositionally biased region" description="Polar residues" evidence="1">
    <location>
        <begin position="254"/>
        <end position="277"/>
    </location>
</feature>
<protein>
    <submittedName>
        <fullName evidence="2">Heat induced stress protein YflT</fullName>
    </submittedName>
</protein>
<keyword evidence="3" id="KW-1185">Reference proteome</keyword>
<feature type="compositionally biased region" description="Basic and acidic residues" evidence="1">
    <location>
        <begin position="121"/>
        <end position="135"/>
    </location>
</feature>
<evidence type="ECO:0000256" key="1">
    <source>
        <dbReference type="SAM" id="MobiDB-lite"/>
    </source>
</evidence>
<evidence type="ECO:0000313" key="2">
    <source>
        <dbReference type="EMBL" id="SMH34964.1"/>
    </source>
</evidence>
<feature type="compositionally biased region" description="Basic and acidic residues" evidence="1">
    <location>
        <begin position="179"/>
        <end position="190"/>
    </location>
</feature>
<name>A0A1X7NCK5_9LACT</name>
<dbReference type="Proteomes" id="UP000193435">
    <property type="component" value="Unassembled WGS sequence"/>
</dbReference>
<evidence type="ECO:0000313" key="3">
    <source>
        <dbReference type="Proteomes" id="UP000193435"/>
    </source>
</evidence>
<reference evidence="2 3" key="1">
    <citation type="submission" date="2017-04" db="EMBL/GenBank/DDBJ databases">
        <authorList>
            <person name="Afonso C.L."/>
            <person name="Miller P.J."/>
            <person name="Scott M.A."/>
            <person name="Spackman E."/>
            <person name="Goraichik I."/>
            <person name="Dimitrov K.M."/>
            <person name="Suarez D.L."/>
            <person name="Swayne D.E."/>
        </authorList>
    </citation>
    <scope>NUCLEOTIDE SEQUENCE [LARGE SCALE GENOMIC DNA]</scope>
    <source>
        <strain evidence="2 3">LMG26642</strain>
    </source>
</reference>
<feature type="region of interest" description="Disordered" evidence="1">
    <location>
        <begin position="179"/>
        <end position="312"/>
    </location>
</feature>
<dbReference type="RefSeq" id="WP_085559854.1">
    <property type="nucleotide sequence ID" value="NZ_FOAH01000027.1"/>
</dbReference>